<dbReference type="AlphaFoldDB" id="A0A3M4VXX6"/>
<dbReference type="GO" id="GO:0016491">
    <property type="term" value="F:oxidoreductase activity"/>
    <property type="evidence" value="ECO:0007669"/>
    <property type="project" value="InterPro"/>
</dbReference>
<accession>A0A3M4VXX6</accession>
<dbReference type="Gene3D" id="3.30.365.10">
    <property type="entry name" value="Aldehyde oxidase/xanthine dehydrogenase, molybdopterin binding domain"/>
    <property type="match status" value="4"/>
</dbReference>
<dbReference type="Pfam" id="PF20256">
    <property type="entry name" value="MoCoBD_2"/>
    <property type="match status" value="2"/>
</dbReference>
<organism evidence="3 4">
    <name type="scientific">Pseudomonas cichorii</name>
    <dbReference type="NCBI Taxonomy" id="36746"/>
    <lineage>
        <taxon>Bacteria</taxon>
        <taxon>Pseudomonadati</taxon>
        <taxon>Pseudomonadota</taxon>
        <taxon>Gammaproteobacteria</taxon>
        <taxon>Pseudomonadales</taxon>
        <taxon>Pseudomonadaceae</taxon>
        <taxon>Pseudomonas</taxon>
    </lineage>
</organism>
<dbReference type="InterPro" id="IPR008274">
    <property type="entry name" value="AldOxase/xan_DH_MoCoBD1"/>
</dbReference>
<dbReference type="InterPro" id="IPR012368">
    <property type="entry name" value="OxRdtase_Mopterin-bd_su_IorB"/>
</dbReference>
<dbReference type="NCBIfam" id="TIGR01409">
    <property type="entry name" value="TAT_signal_seq"/>
    <property type="match status" value="1"/>
</dbReference>
<dbReference type="InterPro" id="IPR019546">
    <property type="entry name" value="TAT_signal_bac_arc"/>
</dbReference>
<dbReference type="PANTHER" id="PTHR47495:SF2">
    <property type="entry name" value="ALDEHYDE DEHYDROGENASE"/>
    <property type="match status" value="1"/>
</dbReference>
<dbReference type="InterPro" id="IPR046867">
    <property type="entry name" value="AldOxase/xan_DH_MoCoBD2"/>
</dbReference>
<dbReference type="Gene3D" id="3.90.1170.50">
    <property type="entry name" value="Aldehyde oxidase/xanthine dehydrogenase, a/b hammerhead"/>
    <property type="match status" value="1"/>
</dbReference>
<dbReference type="Pfam" id="PF02738">
    <property type="entry name" value="MoCoBD_1"/>
    <property type="match status" value="1"/>
</dbReference>
<dbReference type="PIRSF" id="PIRSF036389">
    <property type="entry name" value="IOR_B"/>
    <property type="match status" value="1"/>
</dbReference>
<dbReference type="SMART" id="SM01008">
    <property type="entry name" value="Ald_Xan_dh_C"/>
    <property type="match status" value="1"/>
</dbReference>
<feature type="domain" description="Aldehyde oxidase/xanthine dehydrogenase a/b hammerhead" evidence="2">
    <location>
        <begin position="259"/>
        <end position="342"/>
    </location>
</feature>
<dbReference type="InterPro" id="IPR037165">
    <property type="entry name" value="AldOxase/xan_DH_Mopterin-bd_sf"/>
</dbReference>
<evidence type="ECO:0000313" key="4">
    <source>
        <dbReference type="Proteomes" id="UP000278332"/>
    </source>
</evidence>
<evidence type="ECO:0000313" key="3">
    <source>
        <dbReference type="EMBL" id="RMR56605.1"/>
    </source>
</evidence>
<comment type="caution">
    <text evidence="3">The sequence shown here is derived from an EMBL/GenBank/DDBJ whole genome shotgun (WGS) entry which is preliminary data.</text>
</comment>
<dbReference type="EMBL" id="RBRY01000091">
    <property type="protein sequence ID" value="RMR56605.1"/>
    <property type="molecule type" value="Genomic_DNA"/>
</dbReference>
<sequence>MPLRYLCPHTRSRGRRCSNSCLTGAFIMFNETVPDELPRALQHLLERDQKREPVMLARRNFLKMAGIGGLAIGAFPHWAMAESGSTGPAPLKPSQQPSAFVQIASNGEVTVTINRLEFGQGVQTGLPMILAEELDADWSLVRSRNGNSDAAYQDPSFGMHLTGGSNSIKNSYLQYRELGARARAMLLTAAATRWKVNVTSLHTQSGMVIGPGGRKASYGELAEAAMALPVPEKVTLKDPKDFRIIGRATTRIDAKAKSSGQQDFGIDMRLPGQLTAVVARPPIFGARLSSVDDSAARAVKGVKAVLRIPLDRGAEGVAVVADGYWQARQGRDALKLQWDTANLEKVDSEKQLASYRELAERPGPRSFEADMTPLATAPHQLQAEFVFPYLAHAPMEPLNCTVQLSEKHAELWVGTQFPGTDNAAAARALDLKPEQVKVNVQIAGGGFGRRGLHSCDIVVLACEVAKAARTAGLNVPVRTLWSREDDIKGGYYRPMHLHRAHIGFDDKGNVLAWDHVLVGQSITTDTLFSGMVQNGIDRTATEGMRDPYPFPMRLTVHHPKLNVPVLWWRSVGSTHTAFVMETLIDEIARTTGQDPVDYRLRLFADQSPRHRAALQLAVEKSGYGKAQLPAGRAWGVAVHESFSSIVAYVVQASVRDGQPVLHHVTAGVHCNLVVNPRSVEAQVQGAAVMGLSMCLPGGAITLKDGEVQQSNFADFSVPRITDMPEFAVHVVPSAEPPTGIGEPGLPPLAPAFANAIARLTGKPLRELPFKLA</sequence>
<dbReference type="PANTHER" id="PTHR47495">
    <property type="entry name" value="ALDEHYDE DEHYDROGENASE"/>
    <property type="match status" value="1"/>
</dbReference>
<dbReference type="InterPro" id="IPR052516">
    <property type="entry name" value="N-heterocyclic_Hydroxylase"/>
</dbReference>
<proteinExistence type="predicted"/>
<gene>
    <name evidence="3" type="ORF">ALP84_05233</name>
</gene>
<reference evidence="3 4" key="1">
    <citation type="submission" date="2018-08" db="EMBL/GenBank/DDBJ databases">
        <title>Recombination of ecologically and evolutionarily significant loci maintains genetic cohesion in the Pseudomonas syringae species complex.</title>
        <authorList>
            <person name="Dillon M."/>
            <person name="Thakur S."/>
            <person name="Almeida R.N.D."/>
            <person name="Weir B.S."/>
            <person name="Guttman D.S."/>
        </authorList>
    </citation>
    <scope>NUCLEOTIDE SEQUENCE [LARGE SCALE GENOMIC DNA]</scope>
    <source>
        <strain evidence="3 4">ICMP 6917</strain>
    </source>
</reference>
<name>A0A3M4VXX6_PSECI</name>
<keyword evidence="1" id="KW-0732">Signal</keyword>
<evidence type="ECO:0000259" key="2">
    <source>
        <dbReference type="SMART" id="SM01008"/>
    </source>
</evidence>
<dbReference type="InterPro" id="IPR000674">
    <property type="entry name" value="Ald_Oxase/Xan_DH_a/b"/>
</dbReference>
<dbReference type="SUPFAM" id="SSF56003">
    <property type="entry name" value="Molybdenum cofactor-binding domain"/>
    <property type="match status" value="2"/>
</dbReference>
<dbReference type="Proteomes" id="UP000278332">
    <property type="component" value="Unassembled WGS sequence"/>
</dbReference>
<protein>
    <submittedName>
        <fullName evidence="3">Aerobic-type carbon monoxide dehydrogenase, large subunit CoxL/CutL-like protein</fullName>
    </submittedName>
</protein>
<evidence type="ECO:0000256" key="1">
    <source>
        <dbReference type="ARBA" id="ARBA00022729"/>
    </source>
</evidence>